<proteinExistence type="predicted"/>
<evidence type="ECO:0000313" key="1">
    <source>
        <dbReference type="EMBL" id="KAK0740123.1"/>
    </source>
</evidence>
<protein>
    <submittedName>
        <fullName evidence="1">Uncharacterized protein</fullName>
    </submittedName>
</protein>
<accession>A0AA40BTJ7</accession>
<dbReference type="AlphaFoldDB" id="A0AA40BTJ7"/>
<dbReference type="EMBL" id="JAUKUD010000006">
    <property type="protein sequence ID" value="KAK0740123.1"/>
    <property type="molecule type" value="Genomic_DNA"/>
</dbReference>
<comment type="caution">
    <text evidence="1">The sequence shown here is derived from an EMBL/GenBank/DDBJ whole genome shotgun (WGS) entry which is preliminary data.</text>
</comment>
<dbReference type="PANTHER" id="PTHR10622:SF10">
    <property type="entry name" value="HET DOMAIN-CONTAINING PROTEIN"/>
    <property type="match status" value="1"/>
</dbReference>
<sequence>MGTELGDKADLADDPAHITKIDRVVLQEDIAYCLLSMFDVSMPLLYGEGSRAFLRL</sequence>
<evidence type="ECO:0000313" key="2">
    <source>
        <dbReference type="Proteomes" id="UP001172155"/>
    </source>
</evidence>
<dbReference type="PANTHER" id="PTHR10622">
    <property type="entry name" value="HET DOMAIN-CONTAINING PROTEIN"/>
    <property type="match status" value="1"/>
</dbReference>
<dbReference type="Proteomes" id="UP001172155">
    <property type="component" value="Unassembled WGS sequence"/>
</dbReference>
<name>A0AA40BTJ7_9PEZI</name>
<reference evidence="1" key="1">
    <citation type="submission" date="2023-06" db="EMBL/GenBank/DDBJ databases">
        <title>Genome-scale phylogeny and comparative genomics of the fungal order Sordariales.</title>
        <authorList>
            <consortium name="Lawrence Berkeley National Laboratory"/>
            <person name="Hensen N."/>
            <person name="Bonometti L."/>
            <person name="Westerberg I."/>
            <person name="Brannstrom I.O."/>
            <person name="Guillou S."/>
            <person name="Cros-Aarteil S."/>
            <person name="Calhoun S."/>
            <person name="Haridas S."/>
            <person name="Kuo A."/>
            <person name="Mondo S."/>
            <person name="Pangilinan J."/>
            <person name="Riley R."/>
            <person name="LaButti K."/>
            <person name="Andreopoulos B."/>
            <person name="Lipzen A."/>
            <person name="Chen C."/>
            <person name="Yanf M."/>
            <person name="Daum C."/>
            <person name="Ng V."/>
            <person name="Clum A."/>
            <person name="Steindorff A."/>
            <person name="Ohm R."/>
            <person name="Martin F."/>
            <person name="Silar P."/>
            <person name="Natvig D."/>
            <person name="Lalanne C."/>
            <person name="Gautier V."/>
            <person name="Ament-velasquez S.L."/>
            <person name="Kruys A."/>
            <person name="Hutchinson M.I."/>
            <person name="Powell A.J."/>
            <person name="Barry K."/>
            <person name="Miller A.N."/>
            <person name="Grigoriev I.V."/>
            <person name="Debuchy R."/>
            <person name="Gladieux P."/>
            <person name="Thoren M.H."/>
            <person name="Johannesson H."/>
        </authorList>
    </citation>
    <scope>NUCLEOTIDE SEQUENCE</scope>
    <source>
        <strain evidence="1">SMH3187-1</strain>
    </source>
</reference>
<gene>
    <name evidence="1" type="ORF">B0T18DRAFT_431489</name>
</gene>
<organism evidence="1 2">
    <name type="scientific">Schizothecium vesticola</name>
    <dbReference type="NCBI Taxonomy" id="314040"/>
    <lineage>
        <taxon>Eukaryota</taxon>
        <taxon>Fungi</taxon>
        <taxon>Dikarya</taxon>
        <taxon>Ascomycota</taxon>
        <taxon>Pezizomycotina</taxon>
        <taxon>Sordariomycetes</taxon>
        <taxon>Sordariomycetidae</taxon>
        <taxon>Sordariales</taxon>
        <taxon>Schizotheciaceae</taxon>
        <taxon>Schizothecium</taxon>
    </lineage>
</organism>
<keyword evidence="2" id="KW-1185">Reference proteome</keyword>